<dbReference type="EMBL" id="AAOW01000001">
    <property type="protein sequence ID" value="EAR62898.1"/>
    <property type="molecule type" value="Genomic_DNA"/>
</dbReference>
<gene>
    <name evidence="3" type="ORF">MED92_07261</name>
</gene>
<keyword evidence="1" id="KW-0812">Transmembrane</keyword>
<name>A0A7U8C7A1_NEPCE</name>
<protein>
    <submittedName>
        <fullName evidence="3">Uncharacterized protein</fullName>
    </submittedName>
</protein>
<sequence>MGFLKSLILLASILLSSQALADKSEIKITYNPDNTKEVLYSKGTGVFSNIEFGIREVGILIGISLGLFNIGWNVYSKRRDAKKSIKDDFWFRTVLFPPLNEKIVALHKQWKNADFTKLNSSSSKKSQKKLEKFVSDLNELRDMTSFLSTISQNLPSRMNTLIDELEESVLDDASLAFDNFNRKFYNILFEEHDTLL</sequence>
<keyword evidence="1" id="KW-0472">Membrane</keyword>
<proteinExistence type="predicted"/>
<keyword evidence="1" id="KW-1133">Transmembrane helix</keyword>
<dbReference type="Proteomes" id="UP000002171">
    <property type="component" value="Unassembled WGS sequence"/>
</dbReference>
<feature type="chain" id="PRO_5031028714" evidence="2">
    <location>
        <begin position="22"/>
        <end position="196"/>
    </location>
</feature>
<feature type="signal peptide" evidence="2">
    <location>
        <begin position="1"/>
        <end position="21"/>
    </location>
</feature>
<keyword evidence="2" id="KW-0732">Signal</keyword>
<evidence type="ECO:0000313" key="4">
    <source>
        <dbReference type="Proteomes" id="UP000002171"/>
    </source>
</evidence>
<feature type="transmembrane region" description="Helical" evidence="1">
    <location>
        <begin position="57"/>
        <end position="75"/>
    </location>
</feature>
<evidence type="ECO:0000313" key="3">
    <source>
        <dbReference type="EMBL" id="EAR62898.1"/>
    </source>
</evidence>
<reference evidence="3 4" key="1">
    <citation type="submission" date="2006-02" db="EMBL/GenBank/DDBJ databases">
        <authorList>
            <person name="Pinhassi J."/>
            <person name="Pedros-Alio C."/>
            <person name="Ferriera S."/>
            <person name="Johnson J."/>
            <person name="Kravitz S."/>
            <person name="Halpern A."/>
            <person name="Remington K."/>
            <person name="Beeson K."/>
            <person name="Tran B."/>
            <person name="Rogers Y.-H."/>
            <person name="Friedman R."/>
            <person name="Venter J.C."/>
        </authorList>
    </citation>
    <scope>NUCLEOTIDE SEQUENCE [LARGE SCALE GENOMIC DNA]</scope>
    <source>
        <strain evidence="3 4">MED92</strain>
    </source>
</reference>
<dbReference type="AlphaFoldDB" id="A0A7U8C7A1"/>
<dbReference type="RefSeq" id="WP_007021916.1">
    <property type="nucleotide sequence ID" value="NZ_CH724126.1"/>
</dbReference>
<comment type="caution">
    <text evidence="3">The sequence shown here is derived from an EMBL/GenBank/DDBJ whole genome shotgun (WGS) entry which is preliminary data.</text>
</comment>
<keyword evidence="4" id="KW-1185">Reference proteome</keyword>
<evidence type="ECO:0000256" key="2">
    <source>
        <dbReference type="SAM" id="SignalP"/>
    </source>
</evidence>
<organism evidence="3 4">
    <name type="scientific">Neptuniibacter caesariensis</name>
    <dbReference type="NCBI Taxonomy" id="207954"/>
    <lineage>
        <taxon>Bacteria</taxon>
        <taxon>Pseudomonadati</taxon>
        <taxon>Pseudomonadota</taxon>
        <taxon>Gammaproteobacteria</taxon>
        <taxon>Oceanospirillales</taxon>
        <taxon>Oceanospirillaceae</taxon>
        <taxon>Neptuniibacter</taxon>
    </lineage>
</organism>
<accession>A0A7U8C7A1</accession>
<evidence type="ECO:0000256" key="1">
    <source>
        <dbReference type="SAM" id="Phobius"/>
    </source>
</evidence>